<evidence type="ECO:0000256" key="1">
    <source>
        <dbReference type="ARBA" id="ARBA00022448"/>
    </source>
</evidence>
<keyword evidence="1" id="KW-0813">Transport</keyword>
<dbReference type="InterPro" id="IPR012292">
    <property type="entry name" value="Globin/Proto"/>
</dbReference>
<evidence type="ECO:0000313" key="6">
    <source>
        <dbReference type="Proteomes" id="UP001549110"/>
    </source>
</evidence>
<dbReference type="Gene3D" id="1.10.490.10">
    <property type="entry name" value="Globins"/>
    <property type="match status" value="1"/>
</dbReference>
<organism evidence="5 6">
    <name type="scientific">Phenylobacterium koreense</name>
    <dbReference type="NCBI Taxonomy" id="266125"/>
    <lineage>
        <taxon>Bacteria</taxon>
        <taxon>Pseudomonadati</taxon>
        <taxon>Pseudomonadota</taxon>
        <taxon>Alphaproteobacteria</taxon>
        <taxon>Caulobacterales</taxon>
        <taxon>Caulobacteraceae</taxon>
        <taxon>Phenylobacterium</taxon>
    </lineage>
</organism>
<dbReference type="RefSeq" id="WP_331931061.1">
    <property type="nucleotide sequence ID" value="NZ_JBEPLU010000001.1"/>
</dbReference>
<comment type="caution">
    <text evidence="5">The sequence shown here is derived from an EMBL/GenBank/DDBJ whole genome shotgun (WGS) entry which is preliminary data.</text>
</comment>
<gene>
    <name evidence="5" type="ORF">ABID41_000941</name>
</gene>
<sequence>MHAELTPENLRELVGRFYAAVREDDMIGPVFNAAIDDWDHHLDHIAQFWASGLLGVGRFTGRPMAAHMRHPIEPEMFDRWLAHWARTTDELYAPALARGLQARASRIADSFKLGLFYRPSQREDRDQA</sequence>
<dbReference type="Pfam" id="PF01152">
    <property type="entry name" value="Bac_globin"/>
    <property type="match status" value="1"/>
</dbReference>
<dbReference type="Proteomes" id="UP001549110">
    <property type="component" value="Unassembled WGS sequence"/>
</dbReference>
<evidence type="ECO:0000256" key="4">
    <source>
        <dbReference type="ARBA" id="ARBA00023004"/>
    </source>
</evidence>
<dbReference type="EMBL" id="JBEPLU010000001">
    <property type="protein sequence ID" value="MET3525846.1"/>
    <property type="molecule type" value="Genomic_DNA"/>
</dbReference>
<name>A0ABV2EGV5_9CAUL</name>
<evidence type="ECO:0000256" key="2">
    <source>
        <dbReference type="ARBA" id="ARBA00022617"/>
    </source>
</evidence>
<dbReference type="CDD" id="cd08916">
    <property type="entry name" value="TrHb3_P"/>
    <property type="match status" value="1"/>
</dbReference>
<dbReference type="SUPFAM" id="SSF46458">
    <property type="entry name" value="Globin-like"/>
    <property type="match status" value="1"/>
</dbReference>
<dbReference type="InterPro" id="IPR009050">
    <property type="entry name" value="Globin-like_sf"/>
</dbReference>
<reference evidence="5 6" key="1">
    <citation type="submission" date="2024-06" db="EMBL/GenBank/DDBJ databases">
        <title>Genomic Encyclopedia of Type Strains, Phase IV (KMG-IV): sequencing the most valuable type-strain genomes for metagenomic binning, comparative biology and taxonomic classification.</title>
        <authorList>
            <person name="Goeker M."/>
        </authorList>
    </citation>
    <scope>NUCLEOTIDE SEQUENCE [LARGE SCALE GENOMIC DNA]</scope>
    <source>
        <strain evidence="5 6">DSM 17809</strain>
    </source>
</reference>
<accession>A0ABV2EGV5</accession>
<keyword evidence="6" id="KW-1185">Reference proteome</keyword>
<keyword evidence="4" id="KW-0408">Iron</keyword>
<dbReference type="InterPro" id="IPR001486">
    <property type="entry name" value="Hemoglobin_trunc"/>
</dbReference>
<evidence type="ECO:0000313" key="5">
    <source>
        <dbReference type="EMBL" id="MET3525846.1"/>
    </source>
</evidence>
<proteinExistence type="predicted"/>
<evidence type="ECO:0000256" key="3">
    <source>
        <dbReference type="ARBA" id="ARBA00022723"/>
    </source>
</evidence>
<keyword evidence="2" id="KW-0349">Heme</keyword>
<protein>
    <submittedName>
        <fullName evidence="5">Hemoglobin</fullName>
    </submittedName>
</protein>
<keyword evidence="3" id="KW-0479">Metal-binding</keyword>